<dbReference type="Pfam" id="PF13424">
    <property type="entry name" value="TPR_12"/>
    <property type="match status" value="1"/>
</dbReference>
<dbReference type="SMART" id="SM00028">
    <property type="entry name" value="TPR"/>
    <property type="match status" value="4"/>
</dbReference>
<dbReference type="GO" id="GO:0006493">
    <property type="term" value="P:protein O-linked glycosylation"/>
    <property type="evidence" value="ECO:0007669"/>
    <property type="project" value="TreeGrafter"/>
</dbReference>
<dbReference type="Pfam" id="PF13844">
    <property type="entry name" value="Glyco_transf_41"/>
    <property type="match status" value="2"/>
</dbReference>
<reference evidence="10 11" key="1">
    <citation type="submission" date="2016-10" db="EMBL/GenBank/DDBJ databases">
        <authorList>
            <person name="Varghese N."/>
            <person name="Submissions S."/>
        </authorList>
    </citation>
    <scope>NUCLEOTIDE SEQUENCE [LARGE SCALE GENOMIC DNA]</scope>
    <source>
        <strain evidence="10 11">LMG 22274</strain>
    </source>
</reference>
<evidence type="ECO:0000256" key="6">
    <source>
        <dbReference type="ARBA" id="ARBA00022737"/>
    </source>
</evidence>
<evidence type="ECO:0000256" key="7">
    <source>
        <dbReference type="ARBA" id="ARBA00022803"/>
    </source>
</evidence>
<dbReference type="Gene3D" id="3.40.50.11380">
    <property type="match status" value="1"/>
</dbReference>
<evidence type="ECO:0000256" key="1">
    <source>
        <dbReference type="ARBA" id="ARBA00004922"/>
    </source>
</evidence>
<dbReference type="EMBL" id="FNZM01000001">
    <property type="protein sequence ID" value="SEI81770.1"/>
    <property type="molecule type" value="Genomic_DNA"/>
</dbReference>
<dbReference type="Proteomes" id="UP000183529">
    <property type="component" value="Unassembled WGS sequence"/>
</dbReference>
<organism evidence="10 11">
    <name type="scientific">Paraburkholderia tropica</name>
    <dbReference type="NCBI Taxonomy" id="92647"/>
    <lineage>
        <taxon>Bacteria</taxon>
        <taxon>Pseudomonadati</taxon>
        <taxon>Pseudomonadota</taxon>
        <taxon>Betaproteobacteria</taxon>
        <taxon>Burkholderiales</taxon>
        <taxon>Burkholderiaceae</taxon>
        <taxon>Paraburkholderia</taxon>
    </lineage>
</organism>
<dbReference type="Gene3D" id="1.25.40.10">
    <property type="entry name" value="Tetratricopeptide repeat domain"/>
    <property type="match status" value="3"/>
</dbReference>
<evidence type="ECO:0000256" key="5">
    <source>
        <dbReference type="ARBA" id="ARBA00022679"/>
    </source>
</evidence>
<evidence type="ECO:0000256" key="8">
    <source>
        <dbReference type="PROSITE-ProRule" id="PRU00339"/>
    </source>
</evidence>
<feature type="domain" description="O-GlcNAc transferase C-terminal" evidence="9">
    <location>
        <begin position="313"/>
        <end position="475"/>
    </location>
</feature>
<sequence length="693" mass="75661">MVAAARAFYPRGMNSSVPTPSARSDALFKRGLDRLNADNIMHAEALLREAVAADPRHADAWHQLGVALARQQRHAEGEQAIRRALAVREGGAYRRDLAWTLLWQGRDEAAVEAYLSAVLQGVREARLFNNLGNLLKKRQDLADAEAAYRAAIETDPHYAFAFGNLAVLLAETGRDEEAEACLRRALELDPQAAHAWQCYGGLLERQNRLDEAEAAYARGGRWEAVQSVRRRLAHWEGLEPIDQAALAMIASGEAEQLTPWGLLGIPALTPELHREAGRRFAQSRWRGELAATPLVARGAGLAEALAAFEAGEARETGARLRIGYLSADFYDHATLRLLAGVLELHDAARFDIHLYAYGDIAPDDAWRERLARCPATLHEIGALSDAQAAARIAQDSVHLLVDLKGYTTGTRLGITALRPAPVIVSWLGYPGSLGAPRLADYLIGDVVVTPPVTAAHYSETLALMPHCYQPHDHRRECGPRPTRAEAGLPASGFVFCSFNQIFKLNARIASIWRRLLVATPGSVLWLLDPGEARARSHLHAFFAEQGVAAARVIFAPRVSHDLHLARLQLADLALDTLPTGSHTTGSDALWAGVPMVSAPGMLLAGRVGASLLRAVGLEELIARDLDAYFQIALALANDPAWHAQVRERLVQARNDAPLFDTKRFTRDLERLYVAIMAREAQDAGDRAPFVVAG</sequence>
<protein>
    <recommendedName>
        <fullName evidence="3">protein O-GlcNAc transferase</fullName>
        <ecNumber evidence="3">2.4.1.255</ecNumber>
    </recommendedName>
</protein>
<keyword evidence="6" id="KW-0677">Repeat</keyword>
<dbReference type="AlphaFoldDB" id="A0AAQ1GAL3"/>
<dbReference type="PANTHER" id="PTHR44998:SF1">
    <property type="entry name" value="UDP-N-ACETYLGLUCOSAMINE--PEPTIDE N-ACETYLGLUCOSAMINYLTRANSFERASE 110 KDA SUBUNIT"/>
    <property type="match status" value="1"/>
</dbReference>
<dbReference type="InterPro" id="IPR029489">
    <property type="entry name" value="OGT/SEC/SPY_C"/>
</dbReference>
<dbReference type="InterPro" id="IPR011990">
    <property type="entry name" value="TPR-like_helical_dom_sf"/>
</dbReference>
<dbReference type="Gene3D" id="3.40.50.2000">
    <property type="entry name" value="Glycogen Phosphorylase B"/>
    <property type="match status" value="1"/>
</dbReference>
<evidence type="ECO:0000256" key="4">
    <source>
        <dbReference type="ARBA" id="ARBA00022676"/>
    </source>
</evidence>
<comment type="pathway">
    <text evidence="1">Protein modification; protein glycosylation.</text>
</comment>
<evidence type="ECO:0000313" key="10">
    <source>
        <dbReference type="EMBL" id="SEI81770.1"/>
    </source>
</evidence>
<feature type="repeat" description="TPR" evidence="8">
    <location>
        <begin position="125"/>
        <end position="158"/>
    </location>
</feature>
<feature type="repeat" description="TPR" evidence="8">
    <location>
        <begin position="159"/>
        <end position="192"/>
    </location>
</feature>
<keyword evidence="5 10" id="KW-0808">Transferase</keyword>
<comment type="caution">
    <text evidence="10">The sequence shown here is derived from an EMBL/GenBank/DDBJ whole genome shotgun (WGS) entry which is preliminary data.</text>
</comment>
<accession>A0AAQ1GAL3</accession>
<keyword evidence="4" id="KW-0328">Glycosyltransferase</keyword>
<dbReference type="EC" id="2.4.1.255" evidence="3"/>
<gene>
    <name evidence="10" type="ORF">SAMN05216550_10175</name>
</gene>
<evidence type="ECO:0000256" key="3">
    <source>
        <dbReference type="ARBA" id="ARBA00011970"/>
    </source>
</evidence>
<keyword evidence="7 8" id="KW-0802">TPR repeat</keyword>
<dbReference type="PANTHER" id="PTHR44998">
    <property type="match status" value="1"/>
</dbReference>
<dbReference type="Pfam" id="PF13432">
    <property type="entry name" value="TPR_16"/>
    <property type="match status" value="1"/>
</dbReference>
<dbReference type="PROSITE" id="PS50005">
    <property type="entry name" value="TPR"/>
    <property type="match status" value="2"/>
</dbReference>
<evidence type="ECO:0000256" key="2">
    <source>
        <dbReference type="ARBA" id="ARBA00005386"/>
    </source>
</evidence>
<comment type="similarity">
    <text evidence="2">Belongs to the glycosyltransferase 41 family. O-GlcNAc transferase subfamily.</text>
</comment>
<evidence type="ECO:0000259" key="9">
    <source>
        <dbReference type="Pfam" id="PF13844"/>
    </source>
</evidence>
<dbReference type="InterPro" id="IPR019734">
    <property type="entry name" value="TPR_rpt"/>
</dbReference>
<feature type="domain" description="O-GlcNAc transferase C-terminal" evidence="9">
    <location>
        <begin position="482"/>
        <end position="668"/>
    </location>
</feature>
<proteinExistence type="inferred from homology"/>
<name>A0AAQ1GAL3_9BURK</name>
<dbReference type="GO" id="GO:0097363">
    <property type="term" value="F:protein O-acetylglucosaminyltransferase activity"/>
    <property type="evidence" value="ECO:0007669"/>
    <property type="project" value="UniProtKB-EC"/>
</dbReference>
<dbReference type="SUPFAM" id="SSF48452">
    <property type="entry name" value="TPR-like"/>
    <property type="match status" value="1"/>
</dbReference>
<evidence type="ECO:0000313" key="11">
    <source>
        <dbReference type="Proteomes" id="UP000183529"/>
    </source>
</evidence>